<evidence type="ECO:0000256" key="3">
    <source>
        <dbReference type="SAM" id="MobiDB-lite"/>
    </source>
</evidence>
<dbReference type="RefSeq" id="XP_002483413.1">
    <property type="nucleotide sequence ID" value="XM_002483368.1"/>
</dbReference>
<keyword evidence="2" id="KW-0040">ANK repeat</keyword>
<dbReference type="PANTHER" id="PTHR24134">
    <property type="entry name" value="ANKYRIN REPEAT-CONTAINING PROTEIN DDB_G0279043"/>
    <property type="match status" value="1"/>
</dbReference>
<feature type="compositionally biased region" description="Pro residues" evidence="3">
    <location>
        <begin position="31"/>
        <end position="40"/>
    </location>
</feature>
<sequence>MPLSKEAIVYERLELCQMLIKAGASLDSPVPTEPPIPRIPPNTQRNPDRLTDFTDNEANFCWAPNYPYLGPLHLAAIVDNLEIVELFLSCCADTGASAGAVVPGHKEATRILLENGANANFLSPGWGTLLHIAQDSKIAQLLIAFGADIGERGLEE</sequence>
<dbReference type="VEuPathDB" id="FungiDB:TSTA_012860"/>
<name>B8MF80_TALSN</name>
<reference evidence="5" key="1">
    <citation type="journal article" date="2015" name="Genome Announc.">
        <title>Genome sequence of the AIDS-associated pathogen Penicillium marneffei (ATCC18224) and its near taxonomic relative Talaromyces stipitatus (ATCC10500).</title>
        <authorList>
            <person name="Nierman W.C."/>
            <person name="Fedorova-Abrams N.D."/>
            <person name="Andrianopoulos A."/>
        </authorList>
    </citation>
    <scope>NUCLEOTIDE SEQUENCE [LARGE SCALE GENOMIC DNA]</scope>
    <source>
        <strain evidence="5">ATCC 10500 / CBS 375.48 / QM 6759 / NRRL 1006</strain>
    </source>
</reference>
<dbReference type="GeneID" id="8108162"/>
<evidence type="ECO:0008006" key="6">
    <source>
        <dbReference type="Google" id="ProtNLM"/>
    </source>
</evidence>
<dbReference type="PhylomeDB" id="B8MF80"/>
<evidence type="ECO:0000313" key="4">
    <source>
        <dbReference type="EMBL" id="EED16179.1"/>
    </source>
</evidence>
<gene>
    <name evidence="4" type="ORF">TSTA_012860</name>
</gene>
<keyword evidence="1" id="KW-0677">Repeat</keyword>
<evidence type="ECO:0000256" key="1">
    <source>
        <dbReference type="ARBA" id="ARBA00022737"/>
    </source>
</evidence>
<proteinExistence type="predicted"/>
<dbReference type="Proteomes" id="UP000001745">
    <property type="component" value="Unassembled WGS sequence"/>
</dbReference>
<dbReference type="SUPFAM" id="SSF48403">
    <property type="entry name" value="Ankyrin repeat"/>
    <property type="match status" value="1"/>
</dbReference>
<dbReference type="EMBL" id="EQ962656">
    <property type="protein sequence ID" value="EED16179.1"/>
    <property type="molecule type" value="Genomic_DNA"/>
</dbReference>
<dbReference type="Pfam" id="PF12796">
    <property type="entry name" value="Ank_2"/>
    <property type="match status" value="1"/>
</dbReference>
<dbReference type="InParanoid" id="B8MF80"/>
<dbReference type="Gene3D" id="1.25.40.20">
    <property type="entry name" value="Ankyrin repeat-containing domain"/>
    <property type="match status" value="2"/>
</dbReference>
<dbReference type="PANTHER" id="PTHR24134:SF9">
    <property type="entry name" value="ANKYRIN REPEAT AND SOCS BOX PROTEIN 8"/>
    <property type="match status" value="1"/>
</dbReference>
<dbReference type="InterPro" id="IPR036770">
    <property type="entry name" value="Ankyrin_rpt-contain_sf"/>
</dbReference>
<evidence type="ECO:0000313" key="5">
    <source>
        <dbReference type="Proteomes" id="UP000001745"/>
    </source>
</evidence>
<organism evidence="4 5">
    <name type="scientific">Talaromyces stipitatus (strain ATCC 10500 / CBS 375.48 / QM 6759 / NRRL 1006)</name>
    <name type="common">Penicillium stipitatum</name>
    <dbReference type="NCBI Taxonomy" id="441959"/>
    <lineage>
        <taxon>Eukaryota</taxon>
        <taxon>Fungi</taxon>
        <taxon>Dikarya</taxon>
        <taxon>Ascomycota</taxon>
        <taxon>Pezizomycotina</taxon>
        <taxon>Eurotiomycetes</taxon>
        <taxon>Eurotiomycetidae</taxon>
        <taxon>Eurotiales</taxon>
        <taxon>Trichocomaceae</taxon>
        <taxon>Talaromyces</taxon>
        <taxon>Talaromyces sect. Talaromyces</taxon>
    </lineage>
</organism>
<dbReference type="STRING" id="441959.B8MF80"/>
<keyword evidence="5" id="KW-1185">Reference proteome</keyword>
<protein>
    <recommendedName>
        <fullName evidence="6">Ankyrin repeat-containing protein</fullName>
    </recommendedName>
</protein>
<dbReference type="InterPro" id="IPR002110">
    <property type="entry name" value="Ankyrin_rpt"/>
</dbReference>
<feature type="region of interest" description="Disordered" evidence="3">
    <location>
        <begin position="26"/>
        <end position="49"/>
    </location>
</feature>
<dbReference type="AlphaFoldDB" id="B8MF80"/>
<dbReference type="OrthoDB" id="823504at2759"/>
<dbReference type="HOGENOM" id="CLU_1687901_0_0_1"/>
<accession>B8MF80</accession>
<evidence type="ECO:0000256" key="2">
    <source>
        <dbReference type="ARBA" id="ARBA00023043"/>
    </source>
</evidence>